<proteinExistence type="inferred from homology"/>
<evidence type="ECO:0000256" key="7">
    <source>
        <dbReference type="ARBA" id="ARBA00022840"/>
    </source>
</evidence>
<gene>
    <name evidence="8" type="primary">proB</name>
    <name evidence="10" type="ORF">FC50_GL000046</name>
</gene>
<dbReference type="InterPro" id="IPR001048">
    <property type="entry name" value="Asp/Glu/Uridylate_kinase"/>
</dbReference>
<comment type="caution">
    <text evidence="10">The sequence shown here is derived from an EMBL/GenBank/DDBJ whole genome shotgun (WGS) entry which is preliminary data.</text>
</comment>
<dbReference type="EC" id="2.7.2.11" evidence="8"/>
<dbReference type="InterPro" id="IPR036393">
    <property type="entry name" value="AceGlu_kinase-like_sf"/>
</dbReference>
<feature type="binding site" evidence="8">
    <location>
        <position position="161"/>
    </location>
    <ligand>
        <name>substrate</name>
    </ligand>
</feature>
<protein>
    <recommendedName>
        <fullName evidence="8">Glutamate 5-kinase</fullName>
        <ecNumber evidence="8">2.7.2.11</ecNumber>
    </recommendedName>
    <alternativeName>
        <fullName evidence="8">Gamma-glutamyl kinase</fullName>
        <shortName evidence="8">GK</shortName>
    </alternativeName>
</protein>
<evidence type="ECO:0000256" key="8">
    <source>
        <dbReference type="HAMAP-Rule" id="MF_00456"/>
    </source>
</evidence>
<comment type="function">
    <text evidence="8">Catalyzes the transfer of a phosphate group to glutamate to form L-glutamate 5-phosphate.</text>
</comment>
<dbReference type="PATRIC" id="fig|1423783.4.peg.52"/>
<keyword evidence="4 8" id="KW-0808">Transferase</keyword>
<reference evidence="10 11" key="1">
    <citation type="journal article" date="2015" name="Genome Announc.">
        <title>Expanding the biotechnology potential of lactobacilli through comparative genomics of 213 strains and associated genera.</title>
        <authorList>
            <person name="Sun Z."/>
            <person name="Harris H.M."/>
            <person name="McCann A."/>
            <person name="Guo C."/>
            <person name="Argimon S."/>
            <person name="Zhang W."/>
            <person name="Yang X."/>
            <person name="Jeffery I.B."/>
            <person name="Cooney J.C."/>
            <person name="Kagawa T.F."/>
            <person name="Liu W."/>
            <person name="Song Y."/>
            <person name="Salvetti E."/>
            <person name="Wrobel A."/>
            <person name="Rasinkangas P."/>
            <person name="Parkhill J."/>
            <person name="Rea M.C."/>
            <person name="O'Sullivan O."/>
            <person name="Ritari J."/>
            <person name="Douillard F.P."/>
            <person name="Paul Ross R."/>
            <person name="Yang R."/>
            <person name="Briner A.E."/>
            <person name="Felis G.E."/>
            <person name="de Vos W.M."/>
            <person name="Barrangou R."/>
            <person name="Klaenhammer T.R."/>
            <person name="Caufield P.W."/>
            <person name="Cui Y."/>
            <person name="Zhang H."/>
            <person name="O'Toole P.W."/>
        </authorList>
    </citation>
    <scope>NUCLEOTIDE SEQUENCE [LARGE SCALE GENOMIC DNA]</scope>
    <source>
        <strain evidence="10 11">DSM 15945</strain>
    </source>
</reference>
<dbReference type="EMBL" id="AZFJ01000032">
    <property type="protein sequence ID" value="KRL87074.1"/>
    <property type="molecule type" value="Genomic_DNA"/>
</dbReference>
<keyword evidence="3 8" id="KW-0641">Proline biosynthesis</keyword>
<dbReference type="PANTHER" id="PTHR43654">
    <property type="entry name" value="GLUTAMATE 5-KINASE"/>
    <property type="match status" value="1"/>
</dbReference>
<dbReference type="CDD" id="cd04242">
    <property type="entry name" value="AAK_G5K_ProB"/>
    <property type="match status" value="1"/>
</dbReference>
<dbReference type="Proteomes" id="UP000051922">
    <property type="component" value="Unassembled WGS sequence"/>
</dbReference>
<evidence type="ECO:0000313" key="10">
    <source>
        <dbReference type="EMBL" id="KRL87074.1"/>
    </source>
</evidence>
<dbReference type="InterPro" id="IPR011529">
    <property type="entry name" value="Glu_5kinase"/>
</dbReference>
<dbReference type="PIRSF" id="PIRSF000729">
    <property type="entry name" value="GK"/>
    <property type="match status" value="1"/>
</dbReference>
<dbReference type="Pfam" id="PF00696">
    <property type="entry name" value="AA_kinase"/>
    <property type="match status" value="1"/>
</dbReference>
<keyword evidence="5 8" id="KW-0547">Nucleotide-binding</keyword>
<dbReference type="STRING" id="1423783.FC50_GL000046"/>
<dbReference type="SUPFAM" id="SSF53633">
    <property type="entry name" value="Carbamate kinase-like"/>
    <property type="match status" value="1"/>
</dbReference>
<dbReference type="InterPro" id="IPR001057">
    <property type="entry name" value="Glu/AcGlu_kinase"/>
</dbReference>
<dbReference type="HAMAP" id="MF_00456">
    <property type="entry name" value="ProB"/>
    <property type="match status" value="1"/>
</dbReference>
<evidence type="ECO:0000256" key="3">
    <source>
        <dbReference type="ARBA" id="ARBA00022650"/>
    </source>
</evidence>
<evidence type="ECO:0000256" key="5">
    <source>
        <dbReference type="ARBA" id="ARBA00022741"/>
    </source>
</evidence>
<dbReference type="InterPro" id="IPR005715">
    <property type="entry name" value="Glu_5kinase/COase_Synthase"/>
</dbReference>
<evidence type="ECO:0000256" key="1">
    <source>
        <dbReference type="ARBA" id="ARBA00022490"/>
    </source>
</evidence>
<feature type="binding site" evidence="8">
    <location>
        <position position="145"/>
    </location>
    <ligand>
        <name>substrate</name>
    </ligand>
</feature>
<feature type="binding site" evidence="8">
    <location>
        <begin position="181"/>
        <end position="182"/>
    </location>
    <ligand>
        <name>ATP</name>
        <dbReference type="ChEBI" id="CHEBI:30616"/>
    </ligand>
</feature>
<organism evidence="10 11">
    <name type="scientific">Lacticaseibacillus pantheris DSM 15945 = JCM 12539 = NBRC 106106</name>
    <dbReference type="NCBI Taxonomy" id="1423783"/>
    <lineage>
        <taxon>Bacteria</taxon>
        <taxon>Bacillati</taxon>
        <taxon>Bacillota</taxon>
        <taxon>Bacilli</taxon>
        <taxon>Lactobacillales</taxon>
        <taxon>Lactobacillaceae</taxon>
        <taxon>Lacticaseibacillus</taxon>
    </lineage>
</organism>
<evidence type="ECO:0000259" key="9">
    <source>
        <dbReference type="Pfam" id="PF00696"/>
    </source>
</evidence>
<evidence type="ECO:0000313" key="11">
    <source>
        <dbReference type="Proteomes" id="UP000051922"/>
    </source>
</evidence>
<accession>A0A0R1U806</accession>
<dbReference type="GO" id="GO:0005524">
    <property type="term" value="F:ATP binding"/>
    <property type="evidence" value="ECO:0007669"/>
    <property type="project" value="UniProtKB-KW"/>
</dbReference>
<dbReference type="AlphaFoldDB" id="A0A0R1U806"/>
<dbReference type="FunFam" id="3.40.1160.10:FF:000006">
    <property type="entry name" value="Glutamate 5-kinase"/>
    <property type="match status" value="1"/>
</dbReference>
<keyword evidence="1 8" id="KW-0963">Cytoplasm</keyword>
<dbReference type="GO" id="GO:0055129">
    <property type="term" value="P:L-proline biosynthetic process"/>
    <property type="evidence" value="ECO:0007669"/>
    <property type="project" value="UniProtKB-UniRule"/>
</dbReference>
<comment type="catalytic activity">
    <reaction evidence="8">
        <text>L-glutamate + ATP = L-glutamyl 5-phosphate + ADP</text>
        <dbReference type="Rhea" id="RHEA:14877"/>
        <dbReference type="ChEBI" id="CHEBI:29985"/>
        <dbReference type="ChEBI" id="CHEBI:30616"/>
        <dbReference type="ChEBI" id="CHEBI:58274"/>
        <dbReference type="ChEBI" id="CHEBI:456216"/>
        <dbReference type="EC" id="2.7.2.11"/>
    </reaction>
</comment>
<keyword evidence="7 8" id="KW-0067">ATP-binding</keyword>
<comment type="pathway">
    <text evidence="8">Amino-acid biosynthesis; L-proline biosynthesis; L-glutamate 5-semialdehyde from L-glutamate: step 1/2.</text>
</comment>
<evidence type="ECO:0000256" key="2">
    <source>
        <dbReference type="ARBA" id="ARBA00022605"/>
    </source>
</evidence>
<dbReference type="InterPro" id="IPR019797">
    <property type="entry name" value="Glutamate_5-kinase_CS"/>
</dbReference>
<evidence type="ECO:0000256" key="6">
    <source>
        <dbReference type="ARBA" id="ARBA00022777"/>
    </source>
</evidence>
<comment type="similarity">
    <text evidence="8">Belongs to the glutamate 5-kinase family.</text>
</comment>
<feature type="binding site" evidence="8">
    <location>
        <position position="58"/>
    </location>
    <ligand>
        <name>substrate</name>
    </ligand>
</feature>
<dbReference type="PRINTS" id="PR00474">
    <property type="entry name" value="GLU5KINASE"/>
</dbReference>
<dbReference type="Gene3D" id="3.40.1160.10">
    <property type="entry name" value="Acetylglutamate kinase-like"/>
    <property type="match status" value="1"/>
</dbReference>
<name>A0A0R1U806_9LACO</name>
<dbReference type="UniPathway" id="UPA00098">
    <property type="reaction ID" value="UER00359"/>
</dbReference>
<keyword evidence="6 8" id="KW-0418">Kinase</keyword>
<evidence type="ECO:0000256" key="4">
    <source>
        <dbReference type="ARBA" id="ARBA00022679"/>
    </source>
</evidence>
<dbReference type="GO" id="GO:0004349">
    <property type="term" value="F:glutamate 5-kinase activity"/>
    <property type="evidence" value="ECO:0007669"/>
    <property type="project" value="UniProtKB-UniRule"/>
</dbReference>
<feature type="binding site" evidence="8">
    <location>
        <begin position="223"/>
        <end position="229"/>
    </location>
    <ligand>
        <name>ATP</name>
        <dbReference type="ChEBI" id="CHEBI:30616"/>
    </ligand>
</feature>
<dbReference type="NCBIfam" id="TIGR01027">
    <property type="entry name" value="proB"/>
    <property type="match status" value="1"/>
</dbReference>
<dbReference type="PROSITE" id="PS00902">
    <property type="entry name" value="GLUTAMATE_5_KINASE"/>
    <property type="match status" value="1"/>
</dbReference>
<sequence>MEDGTMMAQTRTKRVVVKIGTSSLIYPDGKVNLQTIDRLAYALSALQNQGCEVLLVSSGAIGVGLDLMGQHDRPAAIAGQQALAAIGQSQLMSLYTRRFTDYGSMVGQLLLTYDVFDYPVSRIHVLDTIEALLAQSIIPVINENDSVATDEMDHRTTFGDNDQLSALVARQVDADVLIVMSDIDGLYNVDPRKYADAHLLHHVTRVTDAILAGASGSSTRFGTGGMVTKLKAANTMIEAGKEMVLVNGADPRVVLRVMAGEDIGTRFCPASMMPGNEQATLRH</sequence>
<keyword evidence="11" id="KW-1185">Reference proteome</keyword>
<comment type="subcellular location">
    <subcellularLocation>
        <location evidence="8">Cytoplasm</location>
    </subcellularLocation>
</comment>
<dbReference type="PANTHER" id="PTHR43654:SF1">
    <property type="entry name" value="ISOPENTENYL PHOSPHATE KINASE"/>
    <property type="match status" value="1"/>
</dbReference>
<feature type="binding site" evidence="8">
    <location>
        <position position="18"/>
    </location>
    <ligand>
        <name>ATP</name>
        <dbReference type="ChEBI" id="CHEBI:30616"/>
    </ligand>
</feature>
<dbReference type="GO" id="GO:0005829">
    <property type="term" value="C:cytosol"/>
    <property type="evidence" value="ECO:0007669"/>
    <property type="project" value="TreeGrafter"/>
</dbReference>
<dbReference type="InterPro" id="IPR041739">
    <property type="entry name" value="G5K_ProB"/>
</dbReference>
<keyword evidence="2 8" id="KW-0028">Amino-acid biosynthesis</keyword>
<feature type="domain" description="Aspartate/glutamate/uridylate kinase" evidence="9">
    <location>
        <begin position="13"/>
        <end position="247"/>
    </location>
</feature>